<keyword evidence="4" id="KW-1185">Reference proteome</keyword>
<organism evidence="3 4">
    <name type="scientific">Ktedonosporobacter rubrisoli</name>
    <dbReference type="NCBI Taxonomy" id="2509675"/>
    <lineage>
        <taxon>Bacteria</taxon>
        <taxon>Bacillati</taxon>
        <taxon>Chloroflexota</taxon>
        <taxon>Ktedonobacteria</taxon>
        <taxon>Ktedonobacterales</taxon>
        <taxon>Ktedonosporobacteraceae</taxon>
        <taxon>Ktedonosporobacter</taxon>
    </lineage>
</organism>
<reference evidence="3 4" key="1">
    <citation type="submission" date="2019-01" db="EMBL/GenBank/DDBJ databases">
        <title>Ktedonosporobacter rubrisoli SCAWS-G2.</title>
        <authorList>
            <person name="Huang Y."/>
            <person name="Yan B."/>
        </authorList>
    </citation>
    <scope>NUCLEOTIDE SEQUENCE [LARGE SCALE GENOMIC DNA]</scope>
    <source>
        <strain evidence="3 4">SCAWS-G2</strain>
    </source>
</reference>
<dbReference type="KEGG" id="kbs:EPA93_00335"/>
<dbReference type="InterPro" id="IPR007213">
    <property type="entry name" value="Ppm1/Ppm2/Tcmp"/>
</dbReference>
<dbReference type="OrthoDB" id="9800233at2"/>
<gene>
    <name evidence="3" type="ORF">EPA93_00335</name>
</gene>
<sequence length="272" mass="31232">MGAMQGQVIVDLTGVPETLLMTLYNRAMEAKQPTGMLRDPLSVDLLKSIKYPFVQRFGKPDLSHVLRAIQFDAQIRKFLALHPSGMVVALGEGLETQFWRIDNGQVHWLTVDLPEVIDLRRRLLPQNNRLQMLACSALDLSWAQHVDFTQDILIVAQGLLMYFEPAEAHKLLDAIAERFPGGEMLFDTIPRWARTQRGHRQSRFYRMPAQPWGIDRDQLDEITDMHASIKDMQILPQPQGRGFFYGILYPLLLRLPIIMNKLPMTVVVRFAD</sequence>
<dbReference type="EMBL" id="CP035758">
    <property type="protein sequence ID" value="QBD74523.1"/>
    <property type="molecule type" value="Genomic_DNA"/>
</dbReference>
<dbReference type="Pfam" id="PF04072">
    <property type="entry name" value="LCM"/>
    <property type="match status" value="1"/>
</dbReference>
<dbReference type="Proteomes" id="UP000290365">
    <property type="component" value="Chromosome"/>
</dbReference>
<name>A0A4P6JHV7_KTERU</name>
<dbReference type="AlphaFoldDB" id="A0A4P6JHV7"/>
<dbReference type="GO" id="GO:0008168">
    <property type="term" value="F:methyltransferase activity"/>
    <property type="evidence" value="ECO:0007669"/>
    <property type="project" value="UniProtKB-KW"/>
</dbReference>
<dbReference type="Gene3D" id="3.40.50.150">
    <property type="entry name" value="Vaccinia Virus protein VP39"/>
    <property type="match status" value="1"/>
</dbReference>
<keyword evidence="1 3" id="KW-0489">Methyltransferase</keyword>
<evidence type="ECO:0000313" key="4">
    <source>
        <dbReference type="Proteomes" id="UP000290365"/>
    </source>
</evidence>
<evidence type="ECO:0000313" key="3">
    <source>
        <dbReference type="EMBL" id="QBD74523.1"/>
    </source>
</evidence>
<dbReference type="InterPro" id="IPR016874">
    <property type="entry name" value="TcmP-like"/>
</dbReference>
<dbReference type="PANTHER" id="PTHR43619">
    <property type="entry name" value="S-ADENOSYL-L-METHIONINE-DEPENDENT METHYLTRANSFERASE YKTD-RELATED"/>
    <property type="match status" value="1"/>
</dbReference>
<protein>
    <submittedName>
        <fullName evidence="3">Class I SAM-dependent methyltransferase</fullName>
    </submittedName>
</protein>
<dbReference type="RefSeq" id="WP_129885122.1">
    <property type="nucleotide sequence ID" value="NZ_CP035758.1"/>
</dbReference>
<dbReference type="PANTHER" id="PTHR43619:SF2">
    <property type="entry name" value="S-ADENOSYL-L-METHIONINE-DEPENDENT METHYLTRANSFERASES SUPERFAMILY PROTEIN"/>
    <property type="match status" value="1"/>
</dbReference>
<dbReference type="GO" id="GO:0032259">
    <property type="term" value="P:methylation"/>
    <property type="evidence" value="ECO:0007669"/>
    <property type="project" value="UniProtKB-KW"/>
</dbReference>
<dbReference type="PIRSF" id="PIRSF028177">
    <property type="entry name" value="Polyketide_synth_Omtfrase_TcmP"/>
    <property type="match status" value="1"/>
</dbReference>
<dbReference type="InterPro" id="IPR029063">
    <property type="entry name" value="SAM-dependent_MTases_sf"/>
</dbReference>
<keyword evidence="2 3" id="KW-0808">Transferase</keyword>
<evidence type="ECO:0000256" key="2">
    <source>
        <dbReference type="ARBA" id="ARBA00022679"/>
    </source>
</evidence>
<accession>A0A4P6JHV7</accession>
<proteinExistence type="predicted"/>
<dbReference type="SUPFAM" id="SSF53335">
    <property type="entry name" value="S-adenosyl-L-methionine-dependent methyltransferases"/>
    <property type="match status" value="1"/>
</dbReference>
<evidence type="ECO:0000256" key="1">
    <source>
        <dbReference type="ARBA" id="ARBA00022603"/>
    </source>
</evidence>